<dbReference type="PROSITE" id="PS50887">
    <property type="entry name" value="GGDEF"/>
    <property type="match status" value="1"/>
</dbReference>
<organism evidence="4 5">
    <name type="scientific">Enhygromyxa salina</name>
    <dbReference type="NCBI Taxonomy" id="215803"/>
    <lineage>
        <taxon>Bacteria</taxon>
        <taxon>Pseudomonadati</taxon>
        <taxon>Myxococcota</taxon>
        <taxon>Polyangia</taxon>
        <taxon>Nannocystales</taxon>
        <taxon>Nannocystaceae</taxon>
        <taxon>Enhygromyxa</taxon>
    </lineage>
</organism>
<dbReference type="InterPro" id="IPR043128">
    <property type="entry name" value="Rev_trsase/Diguanyl_cyclase"/>
</dbReference>
<evidence type="ECO:0000313" key="4">
    <source>
        <dbReference type="EMBL" id="PRQ01032.1"/>
    </source>
</evidence>
<comment type="catalytic activity">
    <reaction evidence="2">
        <text>2 GTP = 3',3'-c-di-GMP + 2 diphosphate</text>
        <dbReference type="Rhea" id="RHEA:24898"/>
        <dbReference type="ChEBI" id="CHEBI:33019"/>
        <dbReference type="ChEBI" id="CHEBI:37565"/>
        <dbReference type="ChEBI" id="CHEBI:58805"/>
        <dbReference type="EC" id="2.7.7.65"/>
    </reaction>
</comment>
<evidence type="ECO:0000256" key="1">
    <source>
        <dbReference type="ARBA" id="ARBA00012528"/>
    </source>
</evidence>
<proteinExistence type="predicted"/>
<dbReference type="CDD" id="cd01949">
    <property type="entry name" value="GGDEF"/>
    <property type="match status" value="1"/>
</dbReference>
<dbReference type="GO" id="GO:0052621">
    <property type="term" value="F:diguanylate cyclase activity"/>
    <property type="evidence" value="ECO:0007669"/>
    <property type="project" value="UniProtKB-EC"/>
</dbReference>
<dbReference type="Gene3D" id="3.30.70.270">
    <property type="match status" value="1"/>
</dbReference>
<protein>
    <recommendedName>
        <fullName evidence="1">diguanylate cyclase</fullName>
        <ecNumber evidence="1">2.7.7.65</ecNumber>
    </recommendedName>
</protein>
<keyword evidence="5" id="KW-1185">Reference proteome</keyword>
<evidence type="ECO:0000256" key="2">
    <source>
        <dbReference type="ARBA" id="ARBA00034247"/>
    </source>
</evidence>
<dbReference type="InterPro" id="IPR029787">
    <property type="entry name" value="Nucleotide_cyclase"/>
</dbReference>
<dbReference type="SUPFAM" id="SSF55073">
    <property type="entry name" value="Nucleotide cyclase"/>
    <property type="match status" value="1"/>
</dbReference>
<dbReference type="NCBIfam" id="TIGR00254">
    <property type="entry name" value="GGDEF"/>
    <property type="match status" value="1"/>
</dbReference>
<reference evidence="4 5" key="1">
    <citation type="submission" date="2018-03" db="EMBL/GenBank/DDBJ databases">
        <title>Draft Genome Sequences of the Obligatory Marine Myxobacteria Enhygromyxa salina SWB005.</title>
        <authorList>
            <person name="Poehlein A."/>
            <person name="Moghaddam J.A."/>
            <person name="Harms H."/>
            <person name="Alanjari M."/>
            <person name="Koenig G.M."/>
            <person name="Daniel R."/>
            <person name="Schaeberle T.F."/>
        </authorList>
    </citation>
    <scope>NUCLEOTIDE SEQUENCE [LARGE SCALE GENOMIC DNA]</scope>
    <source>
        <strain evidence="4 5">SWB005</strain>
    </source>
</reference>
<feature type="domain" description="GGDEF" evidence="3">
    <location>
        <begin position="184"/>
        <end position="319"/>
    </location>
</feature>
<comment type="caution">
    <text evidence="4">The sequence shown here is derived from an EMBL/GenBank/DDBJ whole genome shotgun (WGS) entry which is preliminary data.</text>
</comment>
<dbReference type="SMART" id="SM00267">
    <property type="entry name" value="GGDEF"/>
    <property type="match status" value="1"/>
</dbReference>
<dbReference type="Proteomes" id="UP000237968">
    <property type="component" value="Unassembled WGS sequence"/>
</dbReference>
<dbReference type="RefSeq" id="WP_106392101.1">
    <property type="nucleotide sequence ID" value="NZ_PVNK01000136.1"/>
</dbReference>
<evidence type="ECO:0000259" key="3">
    <source>
        <dbReference type="PROSITE" id="PS50887"/>
    </source>
</evidence>
<sequence length="332" mass="38544">METPSHHAQLHALTVAVRALDRLYRQEIAKPIKDALQVTPQEVGRFYVKLETLRSWLNNSRTVDDMRRDPLAPMIKMALLLWRRERAAEIEVPRSRTTDSKVVMVLDEEIQAIDWLLNELRLIEPERMPVLTDYMSVHQAELVGQLPQDDPPLEYDVKFRILLSANRVTPDFQFYRKRCDIREVPITLAFVDIDKFKDINTEFGHTTVDFDLLPQFQQGLEAHVFFRGRAYREGGDEYILLLPNMSYEGARQFLCELQRRMTKIRYRLSALRSNPTVSIGFVTLNPGSIITAREAREKATHALLEAKDAGRNRIVGLETHPHWTPKSVEISR</sequence>
<dbReference type="InterPro" id="IPR050469">
    <property type="entry name" value="Diguanylate_Cyclase"/>
</dbReference>
<evidence type="ECO:0000313" key="5">
    <source>
        <dbReference type="Proteomes" id="UP000237968"/>
    </source>
</evidence>
<dbReference type="Pfam" id="PF00990">
    <property type="entry name" value="GGDEF"/>
    <property type="match status" value="1"/>
</dbReference>
<gene>
    <name evidence="4" type="primary">pleD_1</name>
    <name evidence="4" type="ORF">ENSA5_27140</name>
</gene>
<dbReference type="PANTHER" id="PTHR45138:SF9">
    <property type="entry name" value="DIGUANYLATE CYCLASE DGCM-RELATED"/>
    <property type="match status" value="1"/>
</dbReference>
<dbReference type="InterPro" id="IPR000160">
    <property type="entry name" value="GGDEF_dom"/>
</dbReference>
<dbReference type="PANTHER" id="PTHR45138">
    <property type="entry name" value="REGULATORY COMPONENTS OF SENSORY TRANSDUCTION SYSTEM"/>
    <property type="match status" value="1"/>
</dbReference>
<dbReference type="EMBL" id="PVNK01000136">
    <property type="protein sequence ID" value="PRQ01032.1"/>
    <property type="molecule type" value="Genomic_DNA"/>
</dbReference>
<accession>A0A2S9Y7I5</accession>
<dbReference type="AlphaFoldDB" id="A0A2S9Y7I5"/>
<name>A0A2S9Y7I5_9BACT</name>
<dbReference type="OrthoDB" id="5492936at2"/>
<dbReference type="EC" id="2.7.7.65" evidence="1"/>